<dbReference type="SUPFAM" id="SSF56436">
    <property type="entry name" value="C-type lectin-like"/>
    <property type="match status" value="1"/>
</dbReference>
<evidence type="ECO:0000313" key="4">
    <source>
        <dbReference type="EMBL" id="ESN90858.1"/>
    </source>
</evidence>
<dbReference type="CTD" id="20208579"/>
<protein>
    <recommendedName>
        <fullName evidence="3">C-type lectin domain-containing protein</fullName>
    </recommendedName>
</protein>
<reference evidence="4 6" key="2">
    <citation type="journal article" date="2013" name="Nature">
        <title>Insights into bilaterian evolution from three spiralian genomes.</title>
        <authorList>
            <person name="Simakov O."/>
            <person name="Marletaz F."/>
            <person name="Cho S.J."/>
            <person name="Edsinger-Gonzales E."/>
            <person name="Havlak P."/>
            <person name="Hellsten U."/>
            <person name="Kuo D.H."/>
            <person name="Larsson T."/>
            <person name="Lv J."/>
            <person name="Arendt D."/>
            <person name="Savage R."/>
            <person name="Osoegawa K."/>
            <person name="de Jong P."/>
            <person name="Grimwood J."/>
            <person name="Chapman J.A."/>
            <person name="Shapiro H."/>
            <person name="Aerts A."/>
            <person name="Otillar R.P."/>
            <person name="Terry A.Y."/>
            <person name="Boore J.L."/>
            <person name="Grigoriev I.V."/>
            <person name="Lindberg D.R."/>
            <person name="Seaver E.C."/>
            <person name="Weisblat D.A."/>
            <person name="Putnam N.H."/>
            <person name="Rokhsar D.S."/>
        </authorList>
    </citation>
    <scope>NUCLEOTIDE SEQUENCE</scope>
</reference>
<reference evidence="6" key="1">
    <citation type="submission" date="2012-12" db="EMBL/GenBank/DDBJ databases">
        <authorList>
            <person name="Hellsten U."/>
            <person name="Grimwood J."/>
            <person name="Chapman J.A."/>
            <person name="Shapiro H."/>
            <person name="Aerts A."/>
            <person name="Otillar R.P."/>
            <person name="Terry A.Y."/>
            <person name="Boore J.L."/>
            <person name="Simakov O."/>
            <person name="Marletaz F."/>
            <person name="Cho S.-J."/>
            <person name="Edsinger-Gonzales E."/>
            <person name="Havlak P."/>
            <person name="Kuo D.-H."/>
            <person name="Larsson T."/>
            <person name="Lv J."/>
            <person name="Arendt D."/>
            <person name="Savage R."/>
            <person name="Osoegawa K."/>
            <person name="de Jong P."/>
            <person name="Lindberg D.R."/>
            <person name="Seaver E.C."/>
            <person name="Weisblat D.A."/>
            <person name="Putnam N.H."/>
            <person name="Grigoriev I.V."/>
            <person name="Rokhsar D.S."/>
        </authorList>
    </citation>
    <scope>NUCLEOTIDE SEQUENCE</scope>
</reference>
<keyword evidence="1" id="KW-1133">Transmembrane helix</keyword>
<sequence length="386" mass="43830">MLKYIIYSFLLATLTDSSCLLPGNCRFEVSDKSGKSFENARKDCTRQKMKLLEIKDAFTQSEVERFMATNPDLKGFYLWLNIQVVNGSLYWEPMEPVGFTKWPSGEPQPINFKAVLISCTTAVVEAAVGAVLHTTECFWMVQYSLEENHPYLCYEDLTAVSPDMFNNIDGKNFNPFNNLNINKNNQVISTDKSIIMKNKIDVTRTENNINIENTNYQLPLPANPGSSFSPSNIGFAVGVSLSLAFLVIVISVAVVVFYRRKRRKNLQNNTTPRQLPPPPQQQQQEYDNGYARVVQLGSNNTTISNNNNNVNLNYVDLSYANNNNDNDKQQHLYNNNSGYDELNSIRLNNDTNNTDNGYDFLNNSQDYSNNTNNHTNATAYYNINNK</sequence>
<name>T1FID0_HELRO</name>
<keyword evidence="2" id="KW-0732">Signal</keyword>
<dbReference type="RefSeq" id="XP_009031061.1">
    <property type="nucleotide sequence ID" value="XM_009032813.1"/>
</dbReference>
<feature type="signal peptide" evidence="2">
    <location>
        <begin position="1"/>
        <end position="17"/>
    </location>
</feature>
<dbReference type="InParanoid" id="T1FID0"/>
<feature type="transmembrane region" description="Helical" evidence="1">
    <location>
        <begin position="233"/>
        <end position="258"/>
    </location>
</feature>
<keyword evidence="1" id="KW-0812">Transmembrane</keyword>
<dbReference type="InterPro" id="IPR016186">
    <property type="entry name" value="C-type_lectin-like/link_sf"/>
</dbReference>
<dbReference type="EMBL" id="KB097744">
    <property type="protein sequence ID" value="ESN90858.1"/>
    <property type="molecule type" value="Genomic_DNA"/>
</dbReference>
<proteinExistence type="predicted"/>
<dbReference type="EnsemblMetazoa" id="HelroT182566">
    <property type="protein sequence ID" value="HelroP182566"/>
    <property type="gene ID" value="HelroG182566"/>
</dbReference>
<dbReference type="EMBL" id="AMQM01008256">
    <property type="status" value="NOT_ANNOTATED_CDS"/>
    <property type="molecule type" value="Genomic_DNA"/>
</dbReference>
<accession>T1FID0</accession>
<dbReference type="Proteomes" id="UP000015101">
    <property type="component" value="Unassembled WGS sequence"/>
</dbReference>
<keyword evidence="1" id="KW-0472">Membrane</keyword>
<dbReference type="InterPro" id="IPR001304">
    <property type="entry name" value="C-type_lectin-like"/>
</dbReference>
<feature type="chain" id="PRO_5010980657" description="C-type lectin domain-containing protein" evidence="2">
    <location>
        <begin position="18"/>
        <end position="386"/>
    </location>
</feature>
<feature type="domain" description="C-type lectin" evidence="3">
    <location>
        <begin position="21"/>
        <end position="137"/>
    </location>
</feature>
<evidence type="ECO:0000256" key="1">
    <source>
        <dbReference type="SAM" id="Phobius"/>
    </source>
</evidence>
<evidence type="ECO:0000313" key="6">
    <source>
        <dbReference type="Proteomes" id="UP000015101"/>
    </source>
</evidence>
<evidence type="ECO:0000259" key="3">
    <source>
        <dbReference type="PROSITE" id="PS50041"/>
    </source>
</evidence>
<dbReference type="KEGG" id="hro:HELRODRAFT_182566"/>
<evidence type="ECO:0000256" key="2">
    <source>
        <dbReference type="SAM" id="SignalP"/>
    </source>
</evidence>
<reference evidence="5" key="3">
    <citation type="submission" date="2015-06" db="UniProtKB">
        <authorList>
            <consortium name="EnsemblMetazoa"/>
        </authorList>
    </citation>
    <scope>IDENTIFICATION</scope>
</reference>
<organism evidence="5 6">
    <name type="scientific">Helobdella robusta</name>
    <name type="common">Californian leech</name>
    <dbReference type="NCBI Taxonomy" id="6412"/>
    <lineage>
        <taxon>Eukaryota</taxon>
        <taxon>Metazoa</taxon>
        <taxon>Spiralia</taxon>
        <taxon>Lophotrochozoa</taxon>
        <taxon>Annelida</taxon>
        <taxon>Clitellata</taxon>
        <taxon>Hirudinea</taxon>
        <taxon>Rhynchobdellida</taxon>
        <taxon>Glossiphoniidae</taxon>
        <taxon>Helobdella</taxon>
    </lineage>
</organism>
<dbReference type="HOGENOM" id="CLU_716268_0_0_1"/>
<dbReference type="InterPro" id="IPR016187">
    <property type="entry name" value="CTDL_fold"/>
</dbReference>
<gene>
    <name evidence="5" type="primary">20208579</name>
    <name evidence="4" type="ORF">HELRODRAFT_182566</name>
</gene>
<dbReference type="Gene3D" id="3.10.100.10">
    <property type="entry name" value="Mannose-Binding Protein A, subunit A"/>
    <property type="match status" value="1"/>
</dbReference>
<dbReference type="GeneID" id="20208579"/>
<keyword evidence="6" id="KW-1185">Reference proteome</keyword>
<dbReference type="PROSITE" id="PS50041">
    <property type="entry name" value="C_TYPE_LECTIN_2"/>
    <property type="match status" value="1"/>
</dbReference>
<evidence type="ECO:0000313" key="5">
    <source>
        <dbReference type="EnsemblMetazoa" id="HelroP182566"/>
    </source>
</evidence>
<dbReference type="AlphaFoldDB" id="T1FID0"/>